<keyword evidence="1" id="KW-0805">Transcription regulation</keyword>
<evidence type="ECO:0000313" key="6">
    <source>
        <dbReference type="Proteomes" id="UP000663720"/>
    </source>
</evidence>
<dbReference type="InterPro" id="IPR051081">
    <property type="entry name" value="HTH_MetalResp_TranReg"/>
</dbReference>
<gene>
    <name evidence="5" type="ORF">dnl_19540</name>
</gene>
<protein>
    <submittedName>
        <fullName evidence="5">Transcriptional regulator, ArsR family</fullName>
    </submittedName>
</protein>
<dbReference type="PRINTS" id="PR00778">
    <property type="entry name" value="HTHARSR"/>
</dbReference>
<dbReference type="InterPro" id="IPR001845">
    <property type="entry name" value="HTH_ArsR_DNA-bd_dom"/>
</dbReference>
<dbReference type="InterPro" id="IPR036388">
    <property type="entry name" value="WH-like_DNA-bd_sf"/>
</dbReference>
<keyword evidence="3" id="KW-0804">Transcription</keyword>
<evidence type="ECO:0000259" key="4">
    <source>
        <dbReference type="PROSITE" id="PS50987"/>
    </source>
</evidence>
<dbReference type="KEGG" id="dli:dnl_19540"/>
<name>A0A975GFW7_9BACT</name>
<dbReference type="SUPFAM" id="SSF46785">
    <property type="entry name" value="Winged helix' DNA-binding domain"/>
    <property type="match status" value="1"/>
</dbReference>
<evidence type="ECO:0000256" key="1">
    <source>
        <dbReference type="ARBA" id="ARBA00023015"/>
    </source>
</evidence>
<keyword evidence="2" id="KW-0238">DNA-binding</keyword>
<dbReference type="InterPro" id="IPR011991">
    <property type="entry name" value="ArsR-like_HTH"/>
</dbReference>
<proteinExistence type="predicted"/>
<reference evidence="5" key="1">
    <citation type="journal article" date="2021" name="Microb. Physiol.">
        <title>Proteogenomic Insights into the Physiology of Marine, Sulfate-Reducing, Filamentous Desulfonema limicola and Desulfonema magnum.</title>
        <authorList>
            <person name="Schnaars V."/>
            <person name="Wohlbrand L."/>
            <person name="Scheve S."/>
            <person name="Hinrichs C."/>
            <person name="Reinhardt R."/>
            <person name="Rabus R."/>
        </authorList>
    </citation>
    <scope>NUCLEOTIDE SEQUENCE</scope>
    <source>
        <strain evidence="5">5ac10</strain>
    </source>
</reference>
<dbReference type="AlphaFoldDB" id="A0A975GFW7"/>
<dbReference type="Proteomes" id="UP000663720">
    <property type="component" value="Chromosome"/>
</dbReference>
<dbReference type="Pfam" id="PF01022">
    <property type="entry name" value="HTH_5"/>
    <property type="match status" value="1"/>
</dbReference>
<organism evidence="5 6">
    <name type="scientific">Desulfonema limicola</name>
    <dbReference type="NCBI Taxonomy" id="45656"/>
    <lineage>
        <taxon>Bacteria</taxon>
        <taxon>Pseudomonadati</taxon>
        <taxon>Thermodesulfobacteriota</taxon>
        <taxon>Desulfobacteria</taxon>
        <taxon>Desulfobacterales</taxon>
        <taxon>Desulfococcaceae</taxon>
        <taxon>Desulfonema</taxon>
    </lineage>
</organism>
<dbReference type="Gene3D" id="1.10.10.10">
    <property type="entry name" value="Winged helix-like DNA-binding domain superfamily/Winged helix DNA-binding domain"/>
    <property type="match status" value="1"/>
</dbReference>
<dbReference type="NCBIfam" id="NF033788">
    <property type="entry name" value="HTH_metalloreg"/>
    <property type="match status" value="1"/>
</dbReference>
<dbReference type="SMART" id="SM00418">
    <property type="entry name" value="HTH_ARSR"/>
    <property type="match status" value="1"/>
</dbReference>
<dbReference type="PROSITE" id="PS50987">
    <property type="entry name" value="HTH_ARSR_2"/>
    <property type="match status" value="1"/>
</dbReference>
<evidence type="ECO:0000256" key="3">
    <source>
        <dbReference type="ARBA" id="ARBA00023163"/>
    </source>
</evidence>
<feature type="domain" description="HTH arsR-type" evidence="4">
    <location>
        <begin position="1"/>
        <end position="93"/>
    </location>
</feature>
<dbReference type="GO" id="GO:0003677">
    <property type="term" value="F:DNA binding"/>
    <property type="evidence" value="ECO:0007669"/>
    <property type="project" value="UniProtKB-KW"/>
</dbReference>
<dbReference type="RefSeq" id="WP_207691402.1">
    <property type="nucleotide sequence ID" value="NZ_CP061799.1"/>
</dbReference>
<dbReference type="InterPro" id="IPR036390">
    <property type="entry name" value="WH_DNA-bd_sf"/>
</dbReference>
<dbReference type="GO" id="GO:0003700">
    <property type="term" value="F:DNA-binding transcription factor activity"/>
    <property type="evidence" value="ECO:0007669"/>
    <property type="project" value="InterPro"/>
</dbReference>
<dbReference type="CDD" id="cd00090">
    <property type="entry name" value="HTH_ARSR"/>
    <property type="match status" value="1"/>
</dbReference>
<accession>A0A975GFW7</accession>
<sequence length="145" mass="16450">MKEFVKVMKALSDPNRVKILKMLQHKTMCVCEIQKALEISQPTVSKHLKTLENAGLVSFYKDGLWVNYHIDTKTSSPFAASLLSSLKHWLEDDPGIADVKKKLPFIRREDLCRIEAQTKTGNRKYCNGNLKSGRKNVSGLLCSKK</sequence>
<keyword evidence="6" id="KW-1185">Reference proteome</keyword>
<dbReference type="EMBL" id="CP061799">
    <property type="protein sequence ID" value="QTA79678.1"/>
    <property type="molecule type" value="Genomic_DNA"/>
</dbReference>
<dbReference type="PANTHER" id="PTHR33154:SF33">
    <property type="entry name" value="TRANSCRIPTIONAL REPRESSOR SDPR"/>
    <property type="match status" value="1"/>
</dbReference>
<evidence type="ECO:0000313" key="5">
    <source>
        <dbReference type="EMBL" id="QTA79678.1"/>
    </source>
</evidence>
<dbReference type="PANTHER" id="PTHR33154">
    <property type="entry name" value="TRANSCRIPTIONAL REGULATOR, ARSR FAMILY"/>
    <property type="match status" value="1"/>
</dbReference>
<evidence type="ECO:0000256" key="2">
    <source>
        <dbReference type="ARBA" id="ARBA00023125"/>
    </source>
</evidence>